<dbReference type="PANTHER" id="PTHR37625:SF4">
    <property type="entry name" value="OUTER MEMBRANE LIPOPROTEIN"/>
    <property type="match status" value="1"/>
</dbReference>
<name>A0A7W5Z1A1_9HYPH</name>
<protein>
    <submittedName>
        <fullName evidence="1">Type VI secretion system protein VasD</fullName>
    </submittedName>
</protein>
<dbReference type="Proteomes" id="UP000537592">
    <property type="component" value="Unassembled WGS sequence"/>
</dbReference>
<dbReference type="InterPro" id="IPR038706">
    <property type="entry name" value="Type_VI_SciN-like_sf"/>
</dbReference>
<comment type="caution">
    <text evidence="1">The sequence shown here is derived from an EMBL/GenBank/DDBJ whole genome shotgun (WGS) entry which is preliminary data.</text>
</comment>
<gene>
    <name evidence="1" type="ORF">FHS81_000207</name>
</gene>
<dbReference type="Gene3D" id="2.60.40.4150">
    <property type="entry name" value="Type VI secretion system, lipoprotein SciN"/>
    <property type="match status" value="1"/>
</dbReference>
<accession>A0A7W5Z1A1</accession>
<dbReference type="PANTHER" id="PTHR37625">
    <property type="entry name" value="OUTER MEMBRANE LIPOPROTEIN-RELATED"/>
    <property type="match status" value="1"/>
</dbReference>
<dbReference type="RefSeq" id="WP_183750186.1">
    <property type="nucleotide sequence ID" value="NZ_JACICC010000001.1"/>
</dbReference>
<dbReference type="EMBL" id="JACICC010000001">
    <property type="protein sequence ID" value="MBB3808153.1"/>
    <property type="molecule type" value="Genomic_DNA"/>
</dbReference>
<reference evidence="1 2" key="1">
    <citation type="submission" date="2020-08" db="EMBL/GenBank/DDBJ databases">
        <title>Genomic Encyclopedia of Type Strains, Phase IV (KMG-IV): sequencing the most valuable type-strain genomes for metagenomic binning, comparative biology and taxonomic classification.</title>
        <authorList>
            <person name="Goeker M."/>
        </authorList>
    </citation>
    <scope>NUCLEOTIDE SEQUENCE [LARGE SCALE GENOMIC DNA]</scope>
    <source>
        <strain evidence="1 2">DSM 28760</strain>
    </source>
</reference>
<evidence type="ECO:0000313" key="2">
    <source>
        <dbReference type="Proteomes" id="UP000537592"/>
    </source>
</evidence>
<dbReference type="Pfam" id="PF12790">
    <property type="entry name" value="T6SS-SciN"/>
    <property type="match status" value="1"/>
</dbReference>
<keyword evidence="2" id="KW-1185">Reference proteome</keyword>
<proteinExistence type="predicted"/>
<organism evidence="1 2">
    <name type="scientific">Pseudochelatococcus contaminans</name>
    <dbReference type="NCBI Taxonomy" id="1538103"/>
    <lineage>
        <taxon>Bacteria</taxon>
        <taxon>Pseudomonadati</taxon>
        <taxon>Pseudomonadota</taxon>
        <taxon>Alphaproteobacteria</taxon>
        <taxon>Hyphomicrobiales</taxon>
        <taxon>Chelatococcaceae</taxon>
        <taxon>Pseudochelatococcus</taxon>
    </lineage>
</organism>
<evidence type="ECO:0000313" key="1">
    <source>
        <dbReference type="EMBL" id="MBB3808153.1"/>
    </source>
</evidence>
<sequence>MLGSLMAIAGCGTMKSTPKTSAAITIQATDTINPSSTGLSSPVLLRIFTLKTATAFLQHDFGAIFGGNAEALGDDLVSKREYLIQPGATIKYEESLPPDVTVIGIVAGFRSIDTAQWRAQLPVKTNGVNHISVKIDDINVTASLERFKSNRMLPSLW</sequence>
<dbReference type="NCBIfam" id="TIGR03352">
    <property type="entry name" value="VI_chp_3"/>
    <property type="match status" value="1"/>
</dbReference>
<dbReference type="InterPro" id="IPR017734">
    <property type="entry name" value="T6SS_SciN"/>
</dbReference>
<dbReference type="AlphaFoldDB" id="A0A7W5Z1A1"/>